<reference evidence="3 4" key="1">
    <citation type="submission" date="2018-11" db="EMBL/GenBank/DDBJ databases">
        <title>Gemmobacter sp. nov., YIM 102744-1 draft genome.</title>
        <authorList>
            <person name="Li G."/>
            <person name="Jiang Y."/>
        </authorList>
    </citation>
    <scope>NUCLEOTIDE SEQUENCE [LARGE SCALE GENOMIC DNA]</scope>
    <source>
        <strain evidence="3 4">YIM 102744-1</strain>
    </source>
</reference>
<dbReference type="AlphaFoldDB" id="A0A3P3DYM6"/>
<feature type="region of interest" description="Disordered" evidence="1">
    <location>
        <begin position="16"/>
        <end position="61"/>
    </location>
</feature>
<comment type="caution">
    <text evidence="3">The sequence shown here is derived from an EMBL/GenBank/DDBJ whole genome shotgun (WGS) entry which is preliminary data.</text>
</comment>
<dbReference type="InterPro" id="IPR014044">
    <property type="entry name" value="CAP_dom"/>
</dbReference>
<organism evidence="3 4">
    <name type="scientific">Falsigemmobacter faecalis</name>
    <dbReference type="NCBI Taxonomy" id="2488730"/>
    <lineage>
        <taxon>Bacteria</taxon>
        <taxon>Pseudomonadati</taxon>
        <taxon>Pseudomonadota</taxon>
        <taxon>Alphaproteobacteria</taxon>
        <taxon>Rhodobacterales</taxon>
        <taxon>Paracoccaceae</taxon>
        <taxon>Falsigemmobacter</taxon>
    </lineage>
</organism>
<dbReference type="Gene3D" id="3.40.33.10">
    <property type="entry name" value="CAP"/>
    <property type="match status" value="1"/>
</dbReference>
<gene>
    <name evidence="3" type="ORF">EG244_00895</name>
</gene>
<dbReference type="SUPFAM" id="SSF55797">
    <property type="entry name" value="PR-1-like"/>
    <property type="match status" value="1"/>
</dbReference>
<evidence type="ECO:0000313" key="3">
    <source>
        <dbReference type="EMBL" id="RRH78542.1"/>
    </source>
</evidence>
<dbReference type="Pfam" id="PF00188">
    <property type="entry name" value="CAP"/>
    <property type="match status" value="1"/>
</dbReference>
<accession>A0A3P3DYM6</accession>
<feature type="domain" description="SCP" evidence="2">
    <location>
        <begin position="192"/>
        <end position="307"/>
    </location>
</feature>
<evidence type="ECO:0000256" key="1">
    <source>
        <dbReference type="SAM" id="MobiDB-lite"/>
    </source>
</evidence>
<dbReference type="PANTHER" id="PTHR31157:SF1">
    <property type="entry name" value="SCP DOMAIN-CONTAINING PROTEIN"/>
    <property type="match status" value="1"/>
</dbReference>
<name>A0A3P3DYM6_9RHOB</name>
<evidence type="ECO:0000313" key="4">
    <source>
        <dbReference type="Proteomes" id="UP000282125"/>
    </source>
</evidence>
<keyword evidence="4" id="KW-1185">Reference proteome</keyword>
<sequence length="310" mass="33230">MARDFDRQVEKLQVRALRNPSRTSGARLLSPQPYRRRKNSDDRSCCITREGAQGRSGPWPGCVTATAPPQRTAAPPSQVSAETGTLLHTNTARLTAASREILPAALAKRPLLRPGAAGFQEYRMMSPLAERLPPATPALHRTGLLLGLALLLAGCADMTSTSAPRLTKDGAAARSNYAVTPKNIDAVRARALDTVNNTRSSAGLGPLALDGSLNSAAERHSASMSRQKRAWAFGEDGSSPIHRASQAGFQGGFLGEMVSETYQSEVQAIATWAAKPELRAILLDPRATRLGIGAFQDPDMKLWWTLNVGQ</sequence>
<dbReference type="CDD" id="cd05379">
    <property type="entry name" value="CAP_bacterial"/>
    <property type="match status" value="1"/>
</dbReference>
<dbReference type="InterPro" id="IPR035940">
    <property type="entry name" value="CAP_sf"/>
</dbReference>
<dbReference type="EMBL" id="RRAZ01000001">
    <property type="protein sequence ID" value="RRH78542.1"/>
    <property type="molecule type" value="Genomic_DNA"/>
</dbReference>
<protein>
    <submittedName>
        <fullName evidence="3">CAP domain-containing protein</fullName>
    </submittedName>
</protein>
<proteinExistence type="predicted"/>
<dbReference type="Proteomes" id="UP000282125">
    <property type="component" value="Unassembled WGS sequence"/>
</dbReference>
<dbReference type="PANTHER" id="PTHR31157">
    <property type="entry name" value="SCP DOMAIN-CONTAINING PROTEIN"/>
    <property type="match status" value="1"/>
</dbReference>
<evidence type="ECO:0000259" key="2">
    <source>
        <dbReference type="Pfam" id="PF00188"/>
    </source>
</evidence>